<dbReference type="Proteomes" id="UP000408482">
    <property type="component" value="Unassembled WGS sequence"/>
</dbReference>
<name>A0A564VFY8_9FIRM</name>
<sequence>MNNNTIFDDVFRTMVEKMTYLLVPLINEVFHTSYPKDVKIVHLRNEHQLEDGELITDAQLLIGDKVYHIECQSTDDTTMAIRMFEYDFAIALESRRRVGRKFYVEFPRSCVIYLRSTKNTPDVEEVELLLPDGQVCVYRVPTVKVERYTKDSIFEKNLLMLLPFYVMRYEESAHIIGEDSEKLRRLLNEYETIRMNLEKELSMSGRSDLYTDLNRLIVRISDYIFRKEEKIKPANKKSRLN</sequence>
<accession>A0A564VFY8</accession>
<evidence type="ECO:0000313" key="2">
    <source>
        <dbReference type="Proteomes" id="UP000408482"/>
    </source>
</evidence>
<reference evidence="1 2" key="1">
    <citation type="submission" date="2019-07" db="EMBL/GenBank/DDBJ databases">
        <authorList>
            <person name="Hibberd C M."/>
            <person name="Gehrig L. J."/>
            <person name="Chang H.-W."/>
            <person name="Venkatesh S."/>
        </authorList>
    </citation>
    <scope>NUCLEOTIDE SEQUENCE [LARGE SCALE GENOMIC DNA]</scope>
    <source>
        <strain evidence="1">Blautia_luti_SSTS_Bg7063</strain>
    </source>
</reference>
<dbReference type="EMBL" id="CABHNW010000012">
    <property type="protein sequence ID" value="VUX31526.1"/>
    <property type="molecule type" value="Genomic_DNA"/>
</dbReference>
<keyword evidence="2" id="KW-1185">Reference proteome</keyword>
<organism evidence="1 2">
    <name type="scientific">Blautia luti</name>
    <dbReference type="NCBI Taxonomy" id="89014"/>
    <lineage>
        <taxon>Bacteria</taxon>
        <taxon>Bacillati</taxon>
        <taxon>Bacillota</taxon>
        <taxon>Clostridia</taxon>
        <taxon>Lachnospirales</taxon>
        <taxon>Lachnospiraceae</taxon>
        <taxon>Blautia</taxon>
    </lineage>
</organism>
<dbReference type="AlphaFoldDB" id="A0A564VFY8"/>
<dbReference type="RefSeq" id="WP_144092601.1">
    <property type="nucleotide sequence ID" value="NZ_CABHMX010000041.1"/>
</dbReference>
<protein>
    <recommendedName>
        <fullName evidence="3">PD-(D/E)XK nuclease family transposase</fullName>
    </recommendedName>
</protein>
<gene>
    <name evidence="1" type="ORF">RSSSTS7063_02307</name>
</gene>
<proteinExistence type="predicted"/>
<evidence type="ECO:0008006" key="3">
    <source>
        <dbReference type="Google" id="ProtNLM"/>
    </source>
</evidence>
<evidence type="ECO:0000313" key="1">
    <source>
        <dbReference type="EMBL" id="VUX31526.1"/>
    </source>
</evidence>